<dbReference type="STRING" id="8078.ENSFHEP00000017533"/>
<evidence type="ECO:0000313" key="2">
    <source>
        <dbReference type="Proteomes" id="UP000265000"/>
    </source>
</evidence>
<dbReference type="AlphaFoldDB" id="A0A3Q2PUM3"/>
<protein>
    <submittedName>
        <fullName evidence="1">Uncharacterized protein</fullName>
    </submittedName>
</protein>
<sequence length="130" mass="14727">VLPRSNYSWLSAKGKGKGMMKEVLKGPEVCKDPAILTSYAVGVNIYKQDLSLFSVLLMVSLEKQVCENCWLLRFVHLGGFGVADVPIYFCLIITGRYTEYSHISFTSVRCRELFSEGRKCIHKMTYEQCG</sequence>
<keyword evidence="2" id="KW-1185">Reference proteome</keyword>
<dbReference type="Proteomes" id="UP000265000">
    <property type="component" value="Unplaced"/>
</dbReference>
<organism evidence="1 2">
    <name type="scientific">Fundulus heteroclitus</name>
    <name type="common">Killifish</name>
    <name type="synonym">Mummichog</name>
    <dbReference type="NCBI Taxonomy" id="8078"/>
    <lineage>
        <taxon>Eukaryota</taxon>
        <taxon>Metazoa</taxon>
        <taxon>Chordata</taxon>
        <taxon>Craniata</taxon>
        <taxon>Vertebrata</taxon>
        <taxon>Euteleostomi</taxon>
        <taxon>Actinopterygii</taxon>
        <taxon>Neopterygii</taxon>
        <taxon>Teleostei</taxon>
        <taxon>Neoteleostei</taxon>
        <taxon>Acanthomorphata</taxon>
        <taxon>Ovalentaria</taxon>
        <taxon>Atherinomorphae</taxon>
        <taxon>Cyprinodontiformes</taxon>
        <taxon>Fundulidae</taxon>
        <taxon>Fundulus</taxon>
    </lineage>
</organism>
<evidence type="ECO:0000313" key="1">
    <source>
        <dbReference type="Ensembl" id="ENSFHEP00000017533.1"/>
    </source>
</evidence>
<reference evidence="1" key="2">
    <citation type="submission" date="2025-09" db="UniProtKB">
        <authorList>
            <consortium name="Ensembl"/>
        </authorList>
    </citation>
    <scope>IDENTIFICATION</scope>
</reference>
<dbReference type="Ensembl" id="ENSFHET00000026236.1">
    <property type="protein sequence ID" value="ENSFHEP00000017533.1"/>
    <property type="gene ID" value="ENSFHEG00000019276.1"/>
</dbReference>
<reference evidence="1" key="1">
    <citation type="submission" date="2025-08" db="UniProtKB">
        <authorList>
            <consortium name="Ensembl"/>
        </authorList>
    </citation>
    <scope>IDENTIFICATION</scope>
</reference>
<name>A0A3Q2PUM3_FUNHE</name>
<accession>A0A3Q2PUM3</accession>
<proteinExistence type="predicted"/>